<dbReference type="InParanoid" id="J9DKP2"/>
<sequence>MFGSKMKRKIVFICYFLFNSVVGGNYSLFHISNVDKVSLDAIGKHEIVPQMVSFYMHMLNAGENTKIERLFTVDIEPSGVFNGNNKKKFIAILIEFFNEKIFDFQIPNDNENNVTFNKFKNELLRNSFRINLDQELCLNGVFEHFKIFFQSRQHNTTTVKNTKSKSYDVFLYKLSLFLTDVILFSDLDFCKSVLDAFKKYQEYCNLKLTVYIMNCNRKDSSTSKELKIFLNYQLYFYNLHFMSVAIIQDLIKKCIDFYLMKKKCMTILISIDVDNLIFSDFYEAQKYLHYCINNLDVKMKPITARETLNQMYSLIENRTQSFEKDVDIKNTIDFLRLNYGEDIKIYFNIFSSFSLLSKIMNYFVYCRIDFTELYLPNEFDFIYTKQSRLVDVLETITNKYLSNQESAIFKKETKKSILKQKKVNPIKVKEKKIVENGLYDNQFFQNILENAVLIKNKPFNDITIDFNFELSTNSTNINNEKNDLSAKKEMSTISNEEQNGI</sequence>
<evidence type="ECO:0000256" key="1">
    <source>
        <dbReference type="SAM" id="MobiDB-lite"/>
    </source>
</evidence>
<keyword evidence="3" id="KW-1185">Reference proteome</keyword>
<feature type="region of interest" description="Disordered" evidence="1">
    <location>
        <begin position="477"/>
        <end position="501"/>
    </location>
</feature>
<dbReference type="Proteomes" id="UP000003163">
    <property type="component" value="Unassembled WGS sequence"/>
</dbReference>
<organism evidence="2 3">
    <name type="scientific">Edhazardia aedis (strain USNM 41457)</name>
    <name type="common">Microsporidian parasite</name>
    <dbReference type="NCBI Taxonomy" id="1003232"/>
    <lineage>
        <taxon>Eukaryota</taxon>
        <taxon>Fungi</taxon>
        <taxon>Fungi incertae sedis</taxon>
        <taxon>Microsporidia</taxon>
        <taxon>Edhazardia</taxon>
    </lineage>
</organism>
<evidence type="ECO:0000313" key="2">
    <source>
        <dbReference type="EMBL" id="EJW01962.1"/>
    </source>
</evidence>
<dbReference type="VEuPathDB" id="MicrosporidiaDB:EDEG_03570"/>
<comment type="caution">
    <text evidence="2">The sequence shown here is derived from an EMBL/GenBank/DDBJ whole genome shotgun (WGS) entry which is preliminary data.</text>
</comment>
<evidence type="ECO:0000313" key="3">
    <source>
        <dbReference type="Proteomes" id="UP000003163"/>
    </source>
</evidence>
<dbReference type="EMBL" id="AFBI03000099">
    <property type="protein sequence ID" value="EJW01962.1"/>
    <property type="molecule type" value="Genomic_DNA"/>
</dbReference>
<name>J9DKP2_EDHAE</name>
<gene>
    <name evidence="2" type="ORF">EDEG_03570</name>
</gene>
<reference evidence="3" key="2">
    <citation type="submission" date="2015-07" db="EMBL/GenBank/DDBJ databases">
        <title>Contrasting host-pathogen interactions and genome evolution in two generalist and specialist microsporidian pathogens of mosquitoes.</title>
        <authorList>
            <consortium name="The Broad Institute Genomics Platform"/>
            <consortium name="The Broad Institute Genome Sequencing Center for Infectious Disease"/>
            <person name="Cuomo C.A."/>
            <person name="Sanscrainte N.D."/>
            <person name="Goldberg J.M."/>
            <person name="Heiman D."/>
            <person name="Young S."/>
            <person name="Zeng Q."/>
            <person name="Becnel J.J."/>
            <person name="Birren B.W."/>
        </authorList>
    </citation>
    <scope>NUCLEOTIDE SEQUENCE [LARGE SCALE GENOMIC DNA]</scope>
    <source>
        <strain evidence="3">USNM 41457</strain>
    </source>
</reference>
<proteinExistence type="predicted"/>
<accession>J9DKP2</accession>
<feature type="compositionally biased region" description="Polar residues" evidence="1">
    <location>
        <begin position="491"/>
        <end position="501"/>
    </location>
</feature>
<feature type="compositionally biased region" description="Basic and acidic residues" evidence="1">
    <location>
        <begin position="480"/>
        <end position="490"/>
    </location>
</feature>
<reference evidence="2 3" key="1">
    <citation type="submission" date="2011-08" db="EMBL/GenBank/DDBJ databases">
        <authorList>
            <person name="Liu Z.J."/>
            <person name="Shi F.L."/>
            <person name="Lu J.Q."/>
            <person name="Li M."/>
            <person name="Wang Z.L."/>
        </authorList>
    </citation>
    <scope>NUCLEOTIDE SEQUENCE [LARGE SCALE GENOMIC DNA]</scope>
    <source>
        <strain evidence="2 3">USNM 41457</strain>
    </source>
</reference>
<protein>
    <submittedName>
        <fullName evidence="2">Uncharacterized protein</fullName>
    </submittedName>
</protein>
<dbReference type="AlphaFoldDB" id="J9DKP2"/>
<dbReference type="HOGENOM" id="CLU_544035_0_0_1"/>